<evidence type="ECO:0000256" key="1">
    <source>
        <dbReference type="ARBA" id="ARBA00006068"/>
    </source>
</evidence>
<evidence type="ECO:0008006" key="6">
    <source>
        <dbReference type="Google" id="ProtNLM"/>
    </source>
</evidence>
<evidence type="ECO:0000259" key="2">
    <source>
        <dbReference type="Pfam" id="PF03816"/>
    </source>
</evidence>
<feature type="domain" description="Cell envelope-related transcriptional attenuator" evidence="2">
    <location>
        <begin position="55"/>
        <end position="221"/>
    </location>
</feature>
<dbReference type="Proteomes" id="UP000178385">
    <property type="component" value="Unassembled WGS sequence"/>
</dbReference>
<dbReference type="Gene3D" id="3.40.630.190">
    <property type="entry name" value="LCP protein"/>
    <property type="match status" value="1"/>
</dbReference>
<name>A0A1G1Y6I4_9BACT</name>
<evidence type="ECO:0000313" key="5">
    <source>
        <dbReference type="Proteomes" id="UP000178385"/>
    </source>
</evidence>
<feature type="non-terminal residue" evidence="4">
    <location>
        <position position="1"/>
    </location>
</feature>
<dbReference type="EMBL" id="MHIG01000007">
    <property type="protein sequence ID" value="OGY47794.1"/>
    <property type="molecule type" value="Genomic_DNA"/>
</dbReference>
<sequence>SGENLSQTFGNVSLWDQLKHLISSDERALRGEDQDRINVLLLGIGGGDHDGPYLSDTIMVGSFKPSTNQVALISIPRDLLASIPGYGWRKINNASAFGELQNSGKGGELARDVVSQVLNIPIHYYVRIDFAGFVQLVDDLGGVTIKVENTLDDPFYPIKGKETATTTERYEHLYIEPGSHHFDGSQALKYVRSRQAKGIEGSDFARSKRQQNILLAIKEKALSFSVLANPVKLSRLMDTLSQHLATDFQVWEILRLSNLGKSLGPEDVSNRVFDDSPDGPLYPSITQDGAFVLLPKAGDFSELQAITKNIFDPEKIEAEKPKMVEIQNGTKINGLAYRISQYLQSLGYQVVRIKNAPTQDYEKTVVYDLTGADQTAATISELINAALAPTLPGWVTATSSSAVSPNADILIILGKDQQ</sequence>
<dbReference type="Pfam" id="PF13399">
    <property type="entry name" value="LytR_C"/>
    <property type="match status" value="1"/>
</dbReference>
<evidence type="ECO:0000313" key="4">
    <source>
        <dbReference type="EMBL" id="OGY47794.1"/>
    </source>
</evidence>
<evidence type="ECO:0000259" key="3">
    <source>
        <dbReference type="Pfam" id="PF13399"/>
    </source>
</evidence>
<dbReference type="Pfam" id="PF03816">
    <property type="entry name" value="LytR_cpsA_psr"/>
    <property type="match status" value="1"/>
</dbReference>
<feature type="domain" description="LytR/CpsA/Psr regulator C-terminal" evidence="3">
    <location>
        <begin position="324"/>
        <end position="416"/>
    </location>
</feature>
<dbReference type="InterPro" id="IPR004474">
    <property type="entry name" value="LytR_CpsA_psr"/>
</dbReference>
<comment type="similarity">
    <text evidence="1">Belongs to the LytR/CpsA/Psr (LCP) family.</text>
</comment>
<proteinExistence type="inferred from homology"/>
<dbReference type="PANTHER" id="PTHR33392">
    <property type="entry name" value="POLYISOPRENYL-TEICHOIC ACID--PEPTIDOGLYCAN TEICHOIC ACID TRANSFERASE TAGU"/>
    <property type="match status" value="1"/>
</dbReference>
<dbReference type="InterPro" id="IPR027381">
    <property type="entry name" value="LytR/CpsA/Psr_C"/>
</dbReference>
<comment type="caution">
    <text evidence="4">The sequence shown here is derived from an EMBL/GenBank/DDBJ whole genome shotgun (WGS) entry which is preliminary data.</text>
</comment>
<gene>
    <name evidence="4" type="ORF">A2840_01095</name>
</gene>
<protein>
    <recommendedName>
        <fullName evidence="6">LytR family transcriptional regulator</fullName>
    </recommendedName>
</protein>
<organism evidence="4 5">
    <name type="scientific">Candidatus Buchananbacteria bacterium RIFCSPHIGHO2_01_FULL_47_11b</name>
    <dbReference type="NCBI Taxonomy" id="1797537"/>
    <lineage>
        <taxon>Bacteria</taxon>
        <taxon>Candidatus Buchananiibacteriota</taxon>
    </lineage>
</organism>
<dbReference type="Gene3D" id="3.30.70.2390">
    <property type="match status" value="1"/>
</dbReference>
<accession>A0A1G1Y6I4</accession>
<dbReference type="NCBIfam" id="TIGR00350">
    <property type="entry name" value="lytR_cpsA_psr"/>
    <property type="match status" value="1"/>
</dbReference>
<dbReference type="InterPro" id="IPR050922">
    <property type="entry name" value="LytR/CpsA/Psr_CW_biosynth"/>
</dbReference>
<reference evidence="4 5" key="1">
    <citation type="journal article" date="2016" name="Nat. Commun.">
        <title>Thousands of microbial genomes shed light on interconnected biogeochemical processes in an aquifer system.</title>
        <authorList>
            <person name="Anantharaman K."/>
            <person name="Brown C.T."/>
            <person name="Hug L.A."/>
            <person name="Sharon I."/>
            <person name="Castelle C.J."/>
            <person name="Probst A.J."/>
            <person name="Thomas B.C."/>
            <person name="Singh A."/>
            <person name="Wilkins M.J."/>
            <person name="Karaoz U."/>
            <person name="Brodie E.L."/>
            <person name="Williams K.H."/>
            <person name="Hubbard S.S."/>
            <person name="Banfield J.F."/>
        </authorList>
    </citation>
    <scope>NUCLEOTIDE SEQUENCE [LARGE SCALE GENOMIC DNA]</scope>
</reference>
<dbReference type="AlphaFoldDB" id="A0A1G1Y6I4"/>
<dbReference type="PANTHER" id="PTHR33392:SF6">
    <property type="entry name" value="POLYISOPRENYL-TEICHOIC ACID--PEPTIDOGLYCAN TEICHOIC ACID TRANSFERASE TAGU"/>
    <property type="match status" value="1"/>
</dbReference>